<accession>A0A072PZ17</accession>
<proteinExistence type="inferred from homology"/>
<sequence length="394" mass="42617">MEVHVEPQAIAEAVVDKIMPSSSTSTSNVKVTPVPAALIDTTFSSSTNLTTTALGAQILSFSDEYFASASNLLTAGPPIRKAGYFVHTGAWYDGWETRRHNTKEYDWVVIKLGAVGIIDAIEVDTAYFNGNEAPFAGVDGVFLTPEQEKDSGVDREKFQGWTEILPPSKCGPSQRQAWRLSGPAVSGKEFTHLRLKQYPDGGIARLRTYGRVVPPPLPVQAAGSERPVEDLASALNGGVAIECSDQHFGGKSYLLLPGRGKDMGDGWETARSRTPGHTDWVIAKLGLKGRNISKVVVDTKDFRGNFPRAVKVEALATEVAKAALGTEPEPKHDATGWVELVKGEKGTKADTEHVFENEELAVSVPPDGFVWTHVKLTIIPDGGVKRIRVFGQRA</sequence>
<gene>
    <name evidence="9" type="ORF">A1O9_02422</name>
</gene>
<evidence type="ECO:0000256" key="2">
    <source>
        <dbReference type="ARBA" id="ARBA00009242"/>
    </source>
</evidence>
<dbReference type="Gene3D" id="2.60.120.260">
    <property type="entry name" value="Galactose-binding domain-like"/>
    <property type="match status" value="2"/>
</dbReference>
<dbReference type="NCBIfam" id="TIGR02961">
    <property type="entry name" value="allantoicase"/>
    <property type="match status" value="1"/>
</dbReference>
<evidence type="ECO:0000256" key="4">
    <source>
        <dbReference type="ARBA" id="ARBA00022631"/>
    </source>
</evidence>
<feature type="domain" description="Allantoicase" evidence="8">
    <location>
        <begin position="55"/>
        <end position="212"/>
    </location>
</feature>
<dbReference type="GO" id="GO:0004037">
    <property type="term" value="F:allantoicase activity"/>
    <property type="evidence" value="ECO:0007669"/>
    <property type="project" value="UniProtKB-EC"/>
</dbReference>
<dbReference type="InterPro" id="IPR015908">
    <property type="entry name" value="Allantoicase_dom"/>
</dbReference>
<dbReference type="OrthoDB" id="10266039at2759"/>
<feature type="domain" description="Allantoicase" evidence="8">
    <location>
        <begin position="237"/>
        <end position="393"/>
    </location>
</feature>
<dbReference type="HOGENOM" id="CLU_038797_0_0_1"/>
<evidence type="ECO:0000313" key="10">
    <source>
        <dbReference type="Proteomes" id="UP000027920"/>
    </source>
</evidence>
<dbReference type="GO" id="GO:0000256">
    <property type="term" value="P:allantoin catabolic process"/>
    <property type="evidence" value="ECO:0007669"/>
    <property type="project" value="EnsemblFungi"/>
</dbReference>
<dbReference type="SUPFAM" id="SSF49785">
    <property type="entry name" value="Galactose-binding domain-like"/>
    <property type="match status" value="2"/>
</dbReference>
<reference evidence="9 10" key="1">
    <citation type="submission" date="2013-03" db="EMBL/GenBank/DDBJ databases">
        <title>The Genome Sequence of Exophiala aquamarina CBS 119918.</title>
        <authorList>
            <consortium name="The Broad Institute Genomics Platform"/>
            <person name="Cuomo C."/>
            <person name="de Hoog S."/>
            <person name="Gorbushina A."/>
            <person name="Walker B."/>
            <person name="Young S.K."/>
            <person name="Zeng Q."/>
            <person name="Gargeya S."/>
            <person name="Fitzgerald M."/>
            <person name="Haas B."/>
            <person name="Abouelleil A."/>
            <person name="Allen A.W."/>
            <person name="Alvarado L."/>
            <person name="Arachchi H.M."/>
            <person name="Berlin A.M."/>
            <person name="Chapman S.B."/>
            <person name="Gainer-Dewar J."/>
            <person name="Goldberg J."/>
            <person name="Griggs A."/>
            <person name="Gujja S."/>
            <person name="Hansen M."/>
            <person name="Howarth C."/>
            <person name="Imamovic A."/>
            <person name="Ireland A."/>
            <person name="Larimer J."/>
            <person name="McCowan C."/>
            <person name="Murphy C."/>
            <person name="Pearson M."/>
            <person name="Poon T.W."/>
            <person name="Priest M."/>
            <person name="Roberts A."/>
            <person name="Saif S."/>
            <person name="Shea T."/>
            <person name="Sisk P."/>
            <person name="Sykes S."/>
            <person name="Wortman J."/>
            <person name="Nusbaum C."/>
            <person name="Birren B."/>
        </authorList>
    </citation>
    <scope>NUCLEOTIDE SEQUENCE [LARGE SCALE GENOMIC DNA]</scope>
    <source>
        <strain evidence="9 10">CBS 119918</strain>
    </source>
</reference>
<dbReference type="FunFam" id="2.60.120.260:FF:000059">
    <property type="entry name" value="Probable allantoicase"/>
    <property type="match status" value="1"/>
</dbReference>
<evidence type="ECO:0000256" key="3">
    <source>
        <dbReference type="ARBA" id="ARBA00012170"/>
    </source>
</evidence>
<comment type="pathway">
    <text evidence="7">Nitrogen metabolism; (S)-allantoin degradation; (S)-ureidoglycolate from allantoate (aminidohydrolase route): step 1/1.</text>
</comment>
<comment type="caution">
    <text evidence="9">The sequence shown here is derived from an EMBL/GenBank/DDBJ whole genome shotgun (WGS) entry which is preliminary data.</text>
</comment>
<protein>
    <recommendedName>
        <fullName evidence="3">allantoicase</fullName>
        <ecNumber evidence="3">3.5.3.4</ecNumber>
    </recommendedName>
</protein>
<evidence type="ECO:0000313" key="9">
    <source>
        <dbReference type="EMBL" id="KEF60860.1"/>
    </source>
</evidence>
<dbReference type="FunFam" id="2.60.120.260:FF:000078">
    <property type="entry name" value="DAL2p Allantoicase"/>
    <property type="match status" value="1"/>
</dbReference>
<comment type="catalytic activity">
    <reaction evidence="1">
        <text>allantoate + H2O = (S)-ureidoglycolate + urea</text>
        <dbReference type="Rhea" id="RHEA:11016"/>
        <dbReference type="ChEBI" id="CHEBI:15377"/>
        <dbReference type="ChEBI" id="CHEBI:16199"/>
        <dbReference type="ChEBI" id="CHEBI:17536"/>
        <dbReference type="ChEBI" id="CHEBI:57296"/>
        <dbReference type="EC" id="3.5.3.4"/>
    </reaction>
</comment>
<comment type="similarity">
    <text evidence="2">Belongs to the allantoicase family.</text>
</comment>
<dbReference type="InterPro" id="IPR008979">
    <property type="entry name" value="Galactose-bd-like_sf"/>
</dbReference>
<dbReference type="RefSeq" id="XP_013263450.1">
    <property type="nucleotide sequence ID" value="XM_013407996.1"/>
</dbReference>
<evidence type="ECO:0000259" key="8">
    <source>
        <dbReference type="Pfam" id="PF03561"/>
    </source>
</evidence>
<dbReference type="EMBL" id="AMGV01000002">
    <property type="protein sequence ID" value="KEF60860.1"/>
    <property type="molecule type" value="Genomic_DNA"/>
</dbReference>
<dbReference type="GeneID" id="25277366"/>
<evidence type="ECO:0000256" key="1">
    <source>
        <dbReference type="ARBA" id="ARBA00001314"/>
    </source>
</evidence>
<dbReference type="AlphaFoldDB" id="A0A072PZ17"/>
<dbReference type="PANTHER" id="PTHR12045:SF3">
    <property type="entry name" value="INACTIVE ALLANTOICASE-RELATED"/>
    <property type="match status" value="1"/>
</dbReference>
<evidence type="ECO:0000256" key="5">
    <source>
        <dbReference type="ARBA" id="ARBA00022801"/>
    </source>
</evidence>
<keyword evidence="4" id="KW-0659">Purine metabolism</keyword>
<dbReference type="VEuPathDB" id="FungiDB:A1O9_02422"/>
<dbReference type="PANTHER" id="PTHR12045">
    <property type="entry name" value="ALLANTOICASE"/>
    <property type="match status" value="1"/>
</dbReference>
<keyword evidence="10" id="KW-1185">Reference proteome</keyword>
<dbReference type="GO" id="GO:0006144">
    <property type="term" value="P:purine nucleobase metabolic process"/>
    <property type="evidence" value="ECO:0007669"/>
    <property type="project" value="UniProtKB-KW"/>
</dbReference>
<name>A0A072PZ17_9EURO</name>
<organism evidence="9 10">
    <name type="scientific">Exophiala aquamarina CBS 119918</name>
    <dbReference type="NCBI Taxonomy" id="1182545"/>
    <lineage>
        <taxon>Eukaryota</taxon>
        <taxon>Fungi</taxon>
        <taxon>Dikarya</taxon>
        <taxon>Ascomycota</taxon>
        <taxon>Pezizomycotina</taxon>
        <taxon>Eurotiomycetes</taxon>
        <taxon>Chaetothyriomycetidae</taxon>
        <taxon>Chaetothyriales</taxon>
        <taxon>Herpotrichiellaceae</taxon>
        <taxon>Exophiala</taxon>
    </lineage>
</organism>
<evidence type="ECO:0000256" key="7">
    <source>
        <dbReference type="ARBA" id="ARBA00060607"/>
    </source>
</evidence>
<dbReference type="Pfam" id="PF03561">
    <property type="entry name" value="Allantoicase"/>
    <property type="match status" value="2"/>
</dbReference>
<dbReference type="EC" id="3.5.3.4" evidence="3"/>
<dbReference type="Proteomes" id="UP000027920">
    <property type="component" value="Unassembled WGS sequence"/>
</dbReference>
<dbReference type="PIRSF" id="PIRSF016516">
    <property type="entry name" value="Allantoicase"/>
    <property type="match status" value="1"/>
</dbReference>
<dbReference type="HAMAP" id="MF_00813">
    <property type="entry name" value="Allantoicase"/>
    <property type="match status" value="1"/>
</dbReference>
<keyword evidence="5" id="KW-0378">Hydrolase</keyword>
<dbReference type="InterPro" id="IPR005164">
    <property type="entry name" value="Allantoicase"/>
</dbReference>
<comment type="function">
    <text evidence="6">Utilization of purines as secondary nitrogen sources, when primary sources are limiting.</text>
</comment>
<dbReference type="STRING" id="1182545.A0A072PZ17"/>
<evidence type="ECO:0000256" key="6">
    <source>
        <dbReference type="ARBA" id="ARBA00056910"/>
    </source>
</evidence>